<proteinExistence type="predicted"/>
<dbReference type="EMBL" id="BEHY01000017">
    <property type="protein sequence ID" value="GBD08767.1"/>
    <property type="molecule type" value="Genomic_DNA"/>
</dbReference>
<protein>
    <recommendedName>
        <fullName evidence="3">Periplasmic serine protease</fullName>
    </recommendedName>
</protein>
<dbReference type="InterPro" id="IPR002825">
    <property type="entry name" value="Pept_S49_ser-pept_pro"/>
</dbReference>
<dbReference type="PANTHER" id="PTHR35984:SF1">
    <property type="entry name" value="PERIPLASMIC SERINE PROTEASE"/>
    <property type="match status" value="1"/>
</dbReference>
<dbReference type="GO" id="GO:0016020">
    <property type="term" value="C:membrane"/>
    <property type="evidence" value="ECO:0007669"/>
    <property type="project" value="InterPro"/>
</dbReference>
<dbReference type="Gene3D" id="3.90.226.10">
    <property type="entry name" value="2-enoyl-CoA Hydratase, Chain A, domain 1"/>
    <property type="match status" value="1"/>
</dbReference>
<name>A0A2H5Y5N8_9CHLR</name>
<evidence type="ECO:0000313" key="1">
    <source>
        <dbReference type="EMBL" id="GBD08767.1"/>
    </source>
</evidence>
<gene>
    <name evidence="1" type="ORF">HRbin22_01008</name>
</gene>
<reference evidence="2" key="1">
    <citation type="submission" date="2017-09" db="EMBL/GenBank/DDBJ databases">
        <title>Metaegenomics of thermophilic ammonia-oxidizing enrichment culture.</title>
        <authorList>
            <person name="Kato S."/>
            <person name="Suzuki K."/>
        </authorList>
    </citation>
    <scope>NUCLEOTIDE SEQUENCE [LARGE SCALE GENOMIC DNA]</scope>
</reference>
<dbReference type="PANTHER" id="PTHR35984">
    <property type="entry name" value="PERIPLASMIC SERINE PROTEASE"/>
    <property type="match status" value="1"/>
</dbReference>
<accession>A0A2H5Y5N8</accession>
<evidence type="ECO:0000313" key="2">
    <source>
        <dbReference type="Proteomes" id="UP000236642"/>
    </source>
</evidence>
<dbReference type="AlphaFoldDB" id="A0A2H5Y5N8"/>
<evidence type="ECO:0008006" key="3">
    <source>
        <dbReference type="Google" id="ProtNLM"/>
    </source>
</evidence>
<dbReference type="NCBIfam" id="NF047768">
    <property type="entry name" value="Clp_like_SDH"/>
    <property type="match status" value="1"/>
</dbReference>
<sequence length="255" mass="28154">MGPEGKESLRQATMARRQAIIAELERERGTRVITMIHRREPWEDGAQESITIEDTEFVLMRIRTTPPEQPIDLILHTPGGLALAAEMIAMALKRHPSPVTVMVPFYAMSGGTLIALAADEIRMEPYSVLGPVDPQIAGLPAVSILRLLQTKPLEAIQDQTLIIADVARLALENVQRFIRWLLEGRVSPEQAAGIAEFLTGGYLAHDTPITADLARAMGLNVIEGVPVRVYELFETCAFGVCKRPCIAQYDRTFSL</sequence>
<comment type="caution">
    <text evidence="1">The sequence shown here is derived from an EMBL/GenBank/DDBJ whole genome shotgun (WGS) entry which is preliminary data.</text>
</comment>
<dbReference type="SUPFAM" id="SSF52096">
    <property type="entry name" value="ClpP/crotonase"/>
    <property type="match status" value="1"/>
</dbReference>
<dbReference type="Proteomes" id="UP000236642">
    <property type="component" value="Unassembled WGS sequence"/>
</dbReference>
<dbReference type="InterPro" id="IPR029045">
    <property type="entry name" value="ClpP/crotonase-like_dom_sf"/>
</dbReference>
<organism evidence="1 2">
    <name type="scientific">Candidatus Thermoflexus japonica</name>
    <dbReference type="NCBI Taxonomy" id="2035417"/>
    <lineage>
        <taxon>Bacteria</taxon>
        <taxon>Bacillati</taxon>
        <taxon>Chloroflexota</taxon>
        <taxon>Thermoflexia</taxon>
        <taxon>Thermoflexales</taxon>
        <taxon>Thermoflexaceae</taxon>
        <taxon>Thermoflexus</taxon>
    </lineage>
</organism>
<dbReference type="Pfam" id="PF01972">
    <property type="entry name" value="SDH_protease"/>
    <property type="match status" value="1"/>
</dbReference>